<dbReference type="PROSITE" id="PS50262">
    <property type="entry name" value="G_PROTEIN_RECEP_F1_2"/>
    <property type="match status" value="1"/>
</dbReference>
<name>A0A6P9CGE8_PANGU</name>
<keyword evidence="4 12" id="KW-0812">Transmembrane</keyword>
<feature type="domain" description="G-protein coupled receptors family 1 profile" evidence="14">
    <location>
        <begin position="47"/>
        <end position="296"/>
    </location>
</feature>
<dbReference type="AlphaFoldDB" id="A0A6P9CGE8"/>
<evidence type="ECO:0000256" key="12">
    <source>
        <dbReference type="RuleBase" id="RU000688"/>
    </source>
</evidence>
<keyword evidence="9 12" id="KW-0675">Receptor</keyword>
<dbReference type="Proteomes" id="UP001652622">
    <property type="component" value="Unplaced"/>
</dbReference>
<keyword evidence="15" id="KW-1185">Reference proteome</keyword>
<dbReference type="PROSITE" id="PS00237">
    <property type="entry name" value="G_PROTEIN_RECEP_F1_1"/>
    <property type="match status" value="1"/>
</dbReference>
<dbReference type="FunFam" id="1.20.1070.10:FF:000010">
    <property type="entry name" value="Olfactory receptor"/>
    <property type="match status" value="1"/>
</dbReference>
<dbReference type="InterPro" id="IPR017452">
    <property type="entry name" value="GPCR_Rhodpsn_7TM"/>
</dbReference>
<evidence type="ECO:0000256" key="9">
    <source>
        <dbReference type="ARBA" id="ARBA00023170"/>
    </source>
</evidence>
<dbReference type="OMA" id="CCIQLVL"/>
<evidence type="ECO:0000256" key="1">
    <source>
        <dbReference type="ARBA" id="ARBA00004651"/>
    </source>
</evidence>
<evidence type="ECO:0000256" key="4">
    <source>
        <dbReference type="ARBA" id="ARBA00022692"/>
    </source>
</evidence>
<dbReference type="InterPro" id="IPR000725">
    <property type="entry name" value="Olfact_rcpt"/>
</dbReference>
<dbReference type="GO" id="GO:0004984">
    <property type="term" value="F:olfactory receptor activity"/>
    <property type="evidence" value="ECO:0007669"/>
    <property type="project" value="InterPro"/>
</dbReference>
<dbReference type="InterPro" id="IPR050516">
    <property type="entry name" value="Olfactory_GPCR"/>
</dbReference>
<evidence type="ECO:0000313" key="15">
    <source>
        <dbReference type="Proteomes" id="UP001652622"/>
    </source>
</evidence>
<dbReference type="RefSeq" id="XP_034278895.1">
    <property type="nucleotide sequence ID" value="XM_034423004.1"/>
</dbReference>
<keyword evidence="10" id="KW-0325">Glycoprotein</keyword>
<evidence type="ECO:0000256" key="11">
    <source>
        <dbReference type="ARBA" id="ARBA00023224"/>
    </source>
</evidence>
<feature type="transmembrane region" description="Helical" evidence="13">
    <location>
        <begin position="244"/>
        <end position="267"/>
    </location>
</feature>
<dbReference type="GO" id="GO:0004930">
    <property type="term" value="F:G protein-coupled receptor activity"/>
    <property type="evidence" value="ECO:0007669"/>
    <property type="project" value="UniProtKB-KW"/>
</dbReference>
<evidence type="ECO:0000256" key="7">
    <source>
        <dbReference type="ARBA" id="ARBA00023040"/>
    </source>
</evidence>
<proteinExistence type="inferred from homology"/>
<keyword evidence="5 13" id="KW-0552">Olfaction</keyword>
<keyword evidence="8 13" id="KW-0472">Membrane</keyword>
<evidence type="ECO:0000256" key="5">
    <source>
        <dbReference type="ARBA" id="ARBA00022725"/>
    </source>
</evidence>
<evidence type="ECO:0000256" key="6">
    <source>
        <dbReference type="ARBA" id="ARBA00022989"/>
    </source>
</evidence>
<keyword evidence="7 12" id="KW-0297">G-protein coupled receptor</keyword>
<evidence type="ECO:0000313" key="16">
    <source>
        <dbReference type="RefSeq" id="XP_034278895.1"/>
    </source>
</evidence>
<accession>A0A6P9CGE8</accession>
<keyword evidence="2 13" id="KW-1003">Cell membrane</keyword>
<dbReference type="PRINTS" id="PR00245">
    <property type="entry name" value="OLFACTORYR"/>
</dbReference>
<sequence length="325" mass="36856">MQSMCGIQQENQTIITHFLLLGFDDLQDLQLFLFLLFLMIYIVTMTGNILIIGLVASDHHLHTPMYFFVGNLSCLETCYSSIILPRMLVSLLTGDGLISVKGCIVQFWFFGFLAATECYLLAVMSYDRYLAVCKPLHYISLMDTRCCIQLVLVSWLSGMVMVTTITLKMSQLNFCAPSEMNHFFCDFMPLMKHICCGSHLLLLFSFVTTSVATFPPFLLTLASYISIITTILRIPSAIGKKKAFSTCSTHLIVVTIFYGTLIVVYMHPDTVALNKISKFVSLFYTVFTPLFNPLIYSLRNKEVSKSLKRAVRKYVIFKKLEVISV</sequence>
<feature type="transmembrane region" description="Helical" evidence="13">
    <location>
        <begin position="211"/>
        <end position="232"/>
    </location>
</feature>
<dbReference type="SUPFAM" id="SSF81321">
    <property type="entry name" value="Family A G protein-coupled receptor-like"/>
    <property type="match status" value="1"/>
</dbReference>
<dbReference type="InterPro" id="IPR000276">
    <property type="entry name" value="GPCR_Rhodpsn"/>
</dbReference>
<evidence type="ECO:0000256" key="8">
    <source>
        <dbReference type="ARBA" id="ARBA00023136"/>
    </source>
</evidence>
<dbReference type="InParanoid" id="A0A6P9CGE8"/>
<evidence type="ECO:0000259" key="14">
    <source>
        <dbReference type="PROSITE" id="PS50262"/>
    </source>
</evidence>
<dbReference type="Gene3D" id="1.20.1070.10">
    <property type="entry name" value="Rhodopsin 7-helix transmembrane proteins"/>
    <property type="match status" value="1"/>
</dbReference>
<dbReference type="PANTHER" id="PTHR26452">
    <property type="entry name" value="OLFACTORY RECEPTOR"/>
    <property type="match status" value="1"/>
</dbReference>
<organism evidence="15 16">
    <name type="scientific">Pantherophis guttatus</name>
    <name type="common">Corn snake</name>
    <name type="synonym">Elaphe guttata</name>
    <dbReference type="NCBI Taxonomy" id="94885"/>
    <lineage>
        <taxon>Eukaryota</taxon>
        <taxon>Metazoa</taxon>
        <taxon>Chordata</taxon>
        <taxon>Craniata</taxon>
        <taxon>Vertebrata</taxon>
        <taxon>Euteleostomi</taxon>
        <taxon>Lepidosauria</taxon>
        <taxon>Squamata</taxon>
        <taxon>Bifurcata</taxon>
        <taxon>Unidentata</taxon>
        <taxon>Episquamata</taxon>
        <taxon>Toxicofera</taxon>
        <taxon>Serpentes</taxon>
        <taxon>Colubroidea</taxon>
        <taxon>Colubridae</taxon>
        <taxon>Colubrinae</taxon>
        <taxon>Pantherophis</taxon>
    </lineage>
</organism>
<dbReference type="KEGG" id="pgut:117668954"/>
<feature type="transmembrane region" description="Helical" evidence="13">
    <location>
        <begin position="147"/>
        <end position="167"/>
    </location>
</feature>
<evidence type="ECO:0000256" key="13">
    <source>
        <dbReference type="RuleBase" id="RU363047"/>
    </source>
</evidence>
<keyword evidence="3 13" id="KW-0716">Sensory transduction</keyword>
<dbReference type="Pfam" id="PF13853">
    <property type="entry name" value="7tm_4"/>
    <property type="match status" value="1"/>
</dbReference>
<reference evidence="16" key="1">
    <citation type="submission" date="2025-08" db="UniProtKB">
        <authorList>
            <consortium name="RefSeq"/>
        </authorList>
    </citation>
    <scope>IDENTIFICATION</scope>
    <source>
        <tissue evidence="16">Blood</tissue>
    </source>
</reference>
<evidence type="ECO:0000256" key="10">
    <source>
        <dbReference type="ARBA" id="ARBA00023180"/>
    </source>
</evidence>
<keyword evidence="11 12" id="KW-0807">Transducer</keyword>
<feature type="transmembrane region" description="Helical" evidence="13">
    <location>
        <begin position="66"/>
        <end position="84"/>
    </location>
</feature>
<evidence type="ECO:0000256" key="2">
    <source>
        <dbReference type="ARBA" id="ARBA00022475"/>
    </source>
</evidence>
<gene>
    <name evidence="16" type="primary">LOC117668954</name>
</gene>
<dbReference type="GeneID" id="117668954"/>
<evidence type="ECO:0000256" key="3">
    <source>
        <dbReference type="ARBA" id="ARBA00022606"/>
    </source>
</evidence>
<comment type="subcellular location">
    <subcellularLocation>
        <location evidence="1 13">Cell membrane</location>
        <topology evidence="1 13">Multi-pass membrane protein</topology>
    </subcellularLocation>
</comment>
<protein>
    <recommendedName>
        <fullName evidence="13">Olfactory receptor</fullName>
    </recommendedName>
</protein>
<comment type="similarity">
    <text evidence="12">Belongs to the G-protein coupled receptor 1 family.</text>
</comment>
<feature type="transmembrane region" description="Helical" evidence="13">
    <location>
        <begin position="31"/>
        <end position="54"/>
    </location>
</feature>
<feature type="transmembrane region" description="Helical" evidence="13">
    <location>
        <begin position="104"/>
        <end position="126"/>
    </location>
</feature>
<dbReference type="PRINTS" id="PR00237">
    <property type="entry name" value="GPCRRHODOPSN"/>
</dbReference>
<feature type="transmembrane region" description="Helical" evidence="13">
    <location>
        <begin position="279"/>
        <end position="298"/>
    </location>
</feature>
<keyword evidence="6 13" id="KW-1133">Transmembrane helix</keyword>
<dbReference type="CDD" id="cd15911">
    <property type="entry name" value="7tmA_OR11A-like"/>
    <property type="match status" value="1"/>
</dbReference>
<dbReference type="GO" id="GO:0005886">
    <property type="term" value="C:plasma membrane"/>
    <property type="evidence" value="ECO:0007669"/>
    <property type="project" value="UniProtKB-SubCell"/>
</dbReference>